<evidence type="ECO:0000313" key="7">
    <source>
        <dbReference type="EMBL" id="QUD86506.1"/>
    </source>
</evidence>
<dbReference type="KEGG" id="caul:KCG34_15580"/>
<evidence type="ECO:0000256" key="1">
    <source>
        <dbReference type="ARBA" id="ARBA00004141"/>
    </source>
</evidence>
<feature type="transmembrane region" description="Helical" evidence="5">
    <location>
        <begin position="163"/>
        <end position="184"/>
    </location>
</feature>
<feature type="domain" description="O-antigen ligase-related" evidence="6">
    <location>
        <begin position="197"/>
        <end position="338"/>
    </location>
</feature>
<keyword evidence="8" id="KW-1185">Reference proteome</keyword>
<name>A0A975IUQ8_9CAUL</name>
<keyword evidence="3 5" id="KW-1133">Transmembrane helix</keyword>
<keyword evidence="4 5" id="KW-0472">Membrane</keyword>
<dbReference type="Pfam" id="PF04932">
    <property type="entry name" value="Wzy_C"/>
    <property type="match status" value="1"/>
</dbReference>
<dbReference type="RefSeq" id="WP_211936558.1">
    <property type="nucleotide sequence ID" value="NZ_CP073078.1"/>
</dbReference>
<feature type="transmembrane region" description="Helical" evidence="5">
    <location>
        <begin position="382"/>
        <end position="401"/>
    </location>
</feature>
<organism evidence="7 8">
    <name type="scientific">Phenylobacterium montanum</name>
    <dbReference type="NCBI Taxonomy" id="2823693"/>
    <lineage>
        <taxon>Bacteria</taxon>
        <taxon>Pseudomonadati</taxon>
        <taxon>Pseudomonadota</taxon>
        <taxon>Alphaproteobacteria</taxon>
        <taxon>Caulobacterales</taxon>
        <taxon>Caulobacteraceae</taxon>
        <taxon>Phenylobacterium</taxon>
    </lineage>
</organism>
<dbReference type="GO" id="GO:0016874">
    <property type="term" value="F:ligase activity"/>
    <property type="evidence" value="ECO:0007669"/>
    <property type="project" value="UniProtKB-KW"/>
</dbReference>
<dbReference type="GO" id="GO:0016020">
    <property type="term" value="C:membrane"/>
    <property type="evidence" value="ECO:0007669"/>
    <property type="project" value="UniProtKB-SubCell"/>
</dbReference>
<evidence type="ECO:0000313" key="8">
    <source>
        <dbReference type="Proteomes" id="UP000676409"/>
    </source>
</evidence>
<feature type="transmembrane region" description="Helical" evidence="5">
    <location>
        <begin position="213"/>
        <end position="229"/>
    </location>
</feature>
<feature type="transmembrane region" description="Helical" evidence="5">
    <location>
        <begin position="64"/>
        <end position="85"/>
    </location>
</feature>
<feature type="transmembrane region" description="Helical" evidence="5">
    <location>
        <begin position="189"/>
        <end position="207"/>
    </location>
</feature>
<dbReference type="PANTHER" id="PTHR37422:SF13">
    <property type="entry name" value="LIPOPOLYSACCHARIDE BIOSYNTHESIS PROTEIN PA4999-RELATED"/>
    <property type="match status" value="1"/>
</dbReference>
<keyword evidence="2 5" id="KW-0812">Transmembrane</keyword>
<dbReference type="InterPro" id="IPR007016">
    <property type="entry name" value="O-antigen_ligase-rel_domated"/>
</dbReference>
<evidence type="ECO:0000259" key="6">
    <source>
        <dbReference type="Pfam" id="PF04932"/>
    </source>
</evidence>
<accession>A0A975IUQ8</accession>
<dbReference type="Proteomes" id="UP000676409">
    <property type="component" value="Chromosome"/>
</dbReference>
<protein>
    <submittedName>
        <fullName evidence="7">O-antigen ligase family protein</fullName>
    </submittedName>
</protein>
<gene>
    <name evidence="7" type="ORF">KCG34_15580</name>
</gene>
<feature type="transmembrane region" description="Helical" evidence="5">
    <location>
        <begin position="126"/>
        <end position="143"/>
    </location>
</feature>
<sequence>MVAIAVLMMSLVAGFFWPGALWAGCFFTYQVASITEIDSISMVYVVLAGGVAVFHALRRPPPFAFGWLDAVFLGFIGAYSLSATYMPDAGAGAAAAGQLWLSAGTMYVIGRLTCWPERLTQTTREMLVTTLIMGSVLALIIFHSRTVTTVRVARLAVGTGSDVGISGPFPFILAGAVASLLYYFNTRQIVRVAIAGLALVIVGYVSVYSATRGVYVSMVGGLGVIWLLGRGRMRFKGVMVAGVLGLCGLIAVIPFMPHTVELQNAVMRLVGNFHGGGVALDPSLIGRMNNYRLATTLFLQHPYFGLGIGGFNYSTGIIYVHNIFLEMACEFGLVGLVLELTYLAILFRSGFQLSRTYPEAASLLLGFIAVHLTHMLVSDTLAHAKILFMFTAVIAGALASLQQRKPAPAPVAVEAAPA</sequence>
<feature type="transmembrane region" description="Helical" evidence="5">
    <location>
        <begin position="39"/>
        <end position="57"/>
    </location>
</feature>
<keyword evidence="7" id="KW-0436">Ligase</keyword>
<dbReference type="PANTHER" id="PTHR37422">
    <property type="entry name" value="TEICHURONIC ACID BIOSYNTHESIS PROTEIN TUAE"/>
    <property type="match status" value="1"/>
</dbReference>
<evidence type="ECO:0000256" key="3">
    <source>
        <dbReference type="ARBA" id="ARBA00022989"/>
    </source>
</evidence>
<evidence type="ECO:0000256" key="5">
    <source>
        <dbReference type="SAM" id="Phobius"/>
    </source>
</evidence>
<reference evidence="7" key="1">
    <citation type="submission" date="2021-04" db="EMBL/GenBank/DDBJ databases">
        <title>The complete genome sequence of Caulobacter sp. S6.</title>
        <authorList>
            <person name="Tang Y."/>
            <person name="Ouyang W."/>
            <person name="Liu Q."/>
            <person name="Huang B."/>
            <person name="Guo Z."/>
            <person name="Lei P."/>
        </authorList>
    </citation>
    <scope>NUCLEOTIDE SEQUENCE</scope>
    <source>
        <strain evidence="7">S6</strain>
    </source>
</reference>
<dbReference type="AlphaFoldDB" id="A0A975IUQ8"/>
<feature type="transmembrane region" description="Helical" evidence="5">
    <location>
        <begin position="323"/>
        <end position="345"/>
    </location>
</feature>
<dbReference type="InterPro" id="IPR051533">
    <property type="entry name" value="WaaL-like"/>
</dbReference>
<evidence type="ECO:0000256" key="4">
    <source>
        <dbReference type="ARBA" id="ARBA00023136"/>
    </source>
</evidence>
<feature type="transmembrane region" description="Helical" evidence="5">
    <location>
        <begin position="91"/>
        <end position="114"/>
    </location>
</feature>
<dbReference type="EMBL" id="CP073078">
    <property type="protein sequence ID" value="QUD86506.1"/>
    <property type="molecule type" value="Genomic_DNA"/>
</dbReference>
<feature type="transmembrane region" description="Helical" evidence="5">
    <location>
        <begin position="238"/>
        <end position="257"/>
    </location>
</feature>
<comment type="subcellular location">
    <subcellularLocation>
        <location evidence="1">Membrane</location>
        <topology evidence="1">Multi-pass membrane protein</topology>
    </subcellularLocation>
</comment>
<proteinExistence type="predicted"/>
<evidence type="ECO:0000256" key="2">
    <source>
        <dbReference type="ARBA" id="ARBA00022692"/>
    </source>
</evidence>